<dbReference type="InterPro" id="IPR015943">
    <property type="entry name" value="WD40/YVTN_repeat-like_dom_sf"/>
</dbReference>
<evidence type="ECO:0000256" key="1">
    <source>
        <dbReference type="SAM" id="MobiDB-lite"/>
    </source>
</evidence>
<gene>
    <name evidence="3" type="ORF">HID58_084679</name>
</gene>
<feature type="region of interest" description="Disordered" evidence="1">
    <location>
        <begin position="23"/>
        <end position="50"/>
    </location>
</feature>
<organism evidence="3 4">
    <name type="scientific">Brassica napus</name>
    <name type="common">Rape</name>
    <dbReference type="NCBI Taxonomy" id="3708"/>
    <lineage>
        <taxon>Eukaryota</taxon>
        <taxon>Viridiplantae</taxon>
        <taxon>Streptophyta</taxon>
        <taxon>Embryophyta</taxon>
        <taxon>Tracheophyta</taxon>
        <taxon>Spermatophyta</taxon>
        <taxon>Magnoliopsida</taxon>
        <taxon>eudicotyledons</taxon>
        <taxon>Gunneridae</taxon>
        <taxon>Pentapetalae</taxon>
        <taxon>rosids</taxon>
        <taxon>malvids</taxon>
        <taxon>Brassicales</taxon>
        <taxon>Brassicaceae</taxon>
        <taxon>Brassiceae</taxon>
        <taxon>Brassica</taxon>
    </lineage>
</organism>
<feature type="chain" id="PRO_5045160209" evidence="2">
    <location>
        <begin position="20"/>
        <end position="342"/>
    </location>
</feature>
<keyword evidence="4" id="KW-1185">Reference proteome</keyword>
<dbReference type="InterPro" id="IPR052258">
    <property type="entry name" value="Diverse_Func_Domain-Protein"/>
</dbReference>
<dbReference type="Proteomes" id="UP000824890">
    <property type="component" value="Unassembled WGS sequence"/>
</dbReference>
<proteinExistence type="predicted"/>
<keyword evidence="2" id="KW-0732">Signal</keyword>
<dbReference type="EMBL" id="JAGKQM010000019">
    <property type="protein sequence ID" value="KAH0856418.1"/>
    <property type="molecule type" value="Genomic_DNA"/>
</dbReference>
<evidence type="ECO:0000256" key="2">
    <source>
        <dbReference type="SAM" id="SignalP"/>
    </source>
</evidence>
<reference evidence="3 4" key="1">
    <citation type="submission" date="2021-05" db="EMBL/GenBank/DDBJ databases">
        <title>Genome Assembly of Synthetic Allotetraploid Brassica napus Reveals Homoeologous Exchanges between Subgenomes.</title>
        <authorList>
            <person name="Davis J.T."/>
        </authorList>
    </citation>
    <scope>NUCLEOTIDE SEQUENCE [LARGE SCALE GENOMIC DNA]</scope>
    <source>
        <strain evidence="4">cv. Da-Ae</strain>
        <tissue evidence="3">Seedling</tissue>
    </source>
</reference>
<sequence length="342" mass="36409">MIKGLLLVLFFLITVKTSASRPLAWSKGNMSPGQNTQGESGSGRGPNWDYNWGWGSAPGSGWGYGSGSGRSPTGWGRGSGYGYGSGSGSGSGYGYGSGGGGGRGGGYGYGSGNGRSGGGGGGSDGEVAALGHGVVGSDSGRIVVVEYNKEKNVLDRVHQETFGKSGDVACLDIAPVPEGRQRSPFLAVGSYDIIITVRILSLDPDDRLQILMFERNHGSSEIRWGMVGTMRRIRKTRSVMSSMAIPKPSQRSGSLASEFLTLRQLIQLVYWNFQDNEAAYSVCTVNFHAKEYGTLLAVGTVKCMCEQFPTLPIDLQRKIAVELDRTPTEILKKLEDARNKII</sequence>
<evidence type="ECO:0000313" key="3">
    <source>
        <dbReference type="EMBL" id="KAH0856418.1"/>
    </source>
</evidence>
<feature type="compositionally biased region" description="Polar residues" evidence="1">
    <location>
        <begin position="28"/>
        <end position="39"/>
    </location>
</feature>
<dbReference type="PANTHER" id="PTHR37612:SF21">
    <property type="entry name" value="GLYCINE-RICH CELL WALL STRUCTURAL PROTEIN 1"/>
    <property type="match status" value="1"/>
</dbReference>
<name>A0ABQ7XKD9_BRANA</name>
<dbReference type="Gene3D" id="2.130.10.10">
    <property type="entry name" value="YVTN repeat-like/Quinoprotein amine dehydrogenase"/>
    <property type="match status" value="1"/>
</dbReference>
<dbReference type="PANTHER" id="PTHR37612">
    <property type="entry name" value="FIBROIN HEAVY CHAIN FIB-H LIKE PROTEIN"/>
    <property type="match status" value="1"/>
</dbReference>
<feature type="signal peptide" evidence="2">
    <location>
        <begin position="1"/>
        <end position="19"/>
    </location>
</feature>
<protein>
    <submittedName>
        <fullName evidence="3">Uncharacterized protein</fullName>
    </submittedName>
</protein>
<accession>A0ABQ7XKD9</accession>
<evidence type="ECO:0000313" key="4">
    <source>
        <dbReference type="Proteomes" id="UP000824890"/>
    </source>
</evidence>
<comment type="caution">
    <text evidence="3">The sequence shown here is derived from an EMBL/GenBank/DDBJ whole genome shotgun (WGS) entry which is preliminary data.</text>
</comment>